<proteinExistence type="predicted"/>
<sequence length="69" mass="8426">MGSHSGLFSVRSAWELMRRKKEKVDKYELMWGKGLPFKINFFLWRAWKGRIATDDYLKRMRINIVSRCW</sequence>
<protein>
    <recommendedName>
        <fullName evidence="1">Reverse transcriptase zinc-binding domain-containing protein</fullName>
    </recommendedName>
</protein>
<reference evidence="2 3" key="1">
    <citation type="submission" date="2023-10" db="EMBL/GenBank/DDBJ databases">
        <title>Genome-Wide Identification Analysis in wild type Solanum Pinnatisectum Reveals Some Genes Defensing Phytophthora Infestans.</title>
        <authorList>
            <person name="Sun C."/>
        </authorList>
    </citation>
    <scope>NUCLEOTIDE SEQUENCE [LARGE SCALE GENOMIC DNA]</scope>
    <source>
        <strain evidence="2">LQN</strain>
        <tissue evidence="2">Leaf</tissue>
    </source>
</reference>
<dbReference type="InterPro" id="IPR026960">
    <property type="entry name" value="RVT-Znf"/>
</dbReference>
<accession>A0AAV9KZ89</accession>
<evidence type="ECO:0000313" key="3">
    <source>
        <dbReference type="Proteomes" id="UP001311915"/>
    </source>
</evidence>
<dbReference type="EMBL" id="JAWPEI010000008">
    <property type="protein sequence ID" value="KAK4717904.1"/>
    <property type="molecule type" value="Genomic_DNA"/>
</dbReference>
<evidence type="ECO:0000313" key="2">
    <source>
        <dbReference type="EMBL" id="KAK4717904.1"/>
    </source>
</evidence>
<comment type="caution">
    <text evidence="2">The sequence shown here is derived from an EMBL/GenBank/DDBJ whole genome shotgun (WGS) entry which is preliminary data.</text>
</comment>
<name>A0AAV9KZ89_9SOLN</name>
<dbReference type="AlphaFoldDB" id="A0AAV9KZ89"/>
<gene>
    <name evidence="2" type="ORF">R3W88_016242</name>
</gene>
<feature type="domain" description="Reverse transcriptase zinc-binding" evidence="1">
    <location>
        <begin position="8"/>
        <end position="69"/>
    </location>
</feature>
<keyword evidence="3" id="KW-1185">Reference proteome</keyword>
<dbReference type="Proteomes" id="UP001311915">
    <property type="component" value="Unassembled WGS sequence"/>
</dbReference>
<organism evidence="2 3">
    <name type="scientific">Solanum pinnatisectum</name>
    <name type="common">tansyleaf nightshade</name>
    <dbReference type="NCBI Taxonomy" id="50273"/>
    <lineage>
        <taxon>Eukaryota</taxon>
        <taxon>Viridiplantae</taxon>
        <taxon>Streptophyta</taxon>
        <taxon>Embryophyta</taxon>
        <taxon>Tracheophyta</taxon>
        <taxon>Spermatophyta</taxon>
        <taxon>Magnoliopsida</taxon>
        <taxon>eudicotyledons</taxon>
        <taxon>Gunneridae</taxon>
        <taxon>Pentapetalae</taxon>
        <taxon>asterids</taxon>
        <taxon>lamiids</taxon>
        <taxon>Solanales</taxon>
        <taxon>Solanaceae</taxon>
        <taxon>Solanoideae</taxon>
        <taxon>Solaneae</taxon>
        <taxon>Solanum</taxon>
    </lineage>
</organism>
<dbReference type="Pfam" id="PF13966">
    <property type="entry name" value="zf-RVT"/>
    <property type="match status" value="1"/>
</dbReference>
<evidence type="ECO:0000259" key="1">
    <source>
        <dbReference type="Pfam" id="PF13966"/>
    </source>
</evidence>